<evidence type="ECO:0000313" key="3">
    <source>
        <dbReference type="EMBL" id="CAK1580466.1"/>
    </source>
</evidence>
<dbReference type="EMBL" id="CAVLGL010000013">
    <property type="protein sequence ID" value="CAK1580466.1"/>
    <property type="molecule type" value="Genomic_DNA"/>
</dbReference>
<accession>A0AAV1KBJ9</accession>
<dbReference type="AlphaFoldDB" id="A0AAV1KBJ9"/>
<sequence length="712" mass="81788">MAESNDVRALEKIFTEVDESQIKIIFSNQCIKAQAFLVDKLKKQTKQQKEICSFISSGNVKLEAEIKLAEQEIKNLLIAHETIKSANIEMRKEWLLKKAEKLEIRERIELGEKKYEQLWLTSKSRYENIPYVQKCLQGKNRSQLIQVNIKSLMSESESLQKEIKRKKNTLLEMDEKLIIDLATFLVKDKPKLLKTIHDMSNEIEELTKEINVLEEEEAKINPFSKLRDTIDIQQRPHKEIKEQTKKNMDDNWPSLCKNENDAIVMPRLQLLDVDLDILSVKLDQIKKVGLLSSEQQNATMIEGIKNKRENEISDECTSSYFNIKRTEYQETKHKNYSDKKLIHILDDVRLEKDHTLNIISKVNRNQLHNVDFIRSEITGEPNEIISKKSDDKVSEQLEMEVCEEVNCNKEGGEILVPPTQFIDEIKNSQDKKKVSFDLSMEINPIDCQGVEDQSNNENIDDSKNNETLTSQGDLSSITEEDFGKIKDKILKQHNLDLSPQFVYTKRSITHKMMEDKDKIITSKFFDQQSSKICEPSLESEKDNNDKNKKDINKEDNESTQQQDNNCSNYLDTNVGKIKMSSPKIHQEIEKPITGFLFNHGSQGIPDSLNLSESTTGFEEGDGDFPHCIDSSVLLSPKADVPMEVADDNNIPVTSQEVPNFMSGVRKTGISFFGWSSAETKPDSNFQNTGGNFNFNFSGEEKKNRGGLFSMFR</sequence>
<reference evidence="3 4" key="1">
    <citation type="submission" date="2023-11" db="EMBL/GenBank/DDBJ databases">
        <authorList>
            <person name="Hedman E."/>
            <person name="Englund M."/>
            <person name="Stromberg M."/>
            <person name="Nyberg Akerstrom W."/>
            <person name="Nylinder S."/>
            <person name="Jareborg N."/>
            <person name="Kallberg Y."/>
            <person name="Kronander E."/>
        </authorList>
    </citation>
    <scope>NUCLEOTIDE SEQUENCE [LARGE SCALE GENOMIC DNA]</scope>
</reference>
<proteinExistence type="predicted"/>
<evidence type="ECO:0000313" key="4">
    <source>
        <dbReference type="Proteomes" id="UP001314205"/>
    </source>
</evidence>
<keyword evidence="4" id="KW-1185">Reference proteome</keyword>
<evidence type="ECO:0000256" key="2">
    <source>
        <dbReference type="SAM" id="MobiDB-lite"/>
    </source>
</evidence>
<feature type="compositionally biased region" description="Polar residues" evidence="2">
    <location>
        <begin position="465"/>
        <end position="475"/>
    </location>
</feature>
<feature type="compositionally biased region" description="Polar residues" evidence="2">
    <location>
        <begin position="558"/>
        <end position="570"/>
    </location>
</feature>
<feature type="compositionally biased region" description="Basic and acidic residues" evidence="2">
    <location>
        <begin position="538"/>
        <end position="556"/>
    </location>
</feature>
<organism evidence="3 4">
    <name type="scientific">Parnassius mnemosyne</name>
    <name type="common">clouded apollo</name>
    <dbReference type="NCBI Taxonomy" id="213953"/>
    <lineage>
        <taxon>Eukaryota</taxon>
        <taxon>Metazoa</taxon>
        <taxon>Ecdysozoa</taxon>
        <taxon>Arthropoda</taxon>
        <taxon>Hexapoda</taxon>
        <taxon>Insecta</taxon>
        <taxon>Pterygota</taxon>
        <taxon>Neoptera</taxon>
        <taxon>Endopterygota</taxon>
        <taxon>Lepidoptera</taxon>
        <taxon>Glossata</taxon>
        <taxon>Ditrysia</taxon>
        <taxon>Papilionoidea</taxon>
        <taxon>Papilionidae</taxon>
        <taxon>Parnassiinae</taxon>
        <taxon>Parnassini</taxon>
        <taxon>Parnassius</taxon>
        <taxon>Driopa</taxon>
    </lineage>
</organism>
<feature type="coiled-coil region" evidence="1">
    <location>
        <begin position="149"/>
        <end position="219"/>
    </location>
</feature>
<comment type="caution">
    <text evidence="3">The sequence shown here is derived from an EMBL/GenBank/DDBJ whole genome shotgun (WGS) entry which is preliminary data.</text>
</comment>
<evidence type="ECO:0000256" key="1">
    <source>
        <dbReference type="SAM" id="Coils"/>
    </source>
</evidence>
<gene>
    <name evidence="3" type="ORF">PARMNEM_LOCUS2259</name>
</gene>
<dbReference type="Proteomes" id="UP001314205">
    <property type="component" value="Unassembled WGS sequence"/>
</dbReference>
<protein>
    <submittedName>
        <fullName evidence="3">Uncharacterized protein</fullName>
    </submittedName>
</protein>
<feature type="region of interest" description="Disordered" evidence="2">
    <location>
        <begin position="448"/>
        <end position="475"/>
    </location>
</feature>
<keyword evidence="1" id="KW-0175">Coiled coil</keyword>
<name>A0AAV1KBJ9_9NEOP</name>
<feature type="region of interest" description="Disordered" evidence="2">
    <location>
        <begin position="531"/>
        <end position="570"/>
    </location>
</feature>